<name>A0ABT9WFP0_9BACL</name>
<dbReference type="InterPro" id="IPR033479">
    <property type="entry name" value="dCache_1"/>
</dbReference>
<keyword evidence="5 10" id="KW-1133">Transmembrane helix</keyword>
<sequence length="665" mass="72123">MIRALKKLYEKVKIRKLGTKLIAIVSLLIVIPLGILGKMSYEEAKMQIAIKLGETANGTVETLSTSLSSSFYAQQLNVQQLSLLVSDLNENAGVAEINKILNDFLHLHPELESILIVDEKGVTVDAAGASLDSENSSDSRWIKEAISRPGQVIISSPEPGGDQQNLILHMSKMLEHEKGVITLISSVDQLESLFSSTQLGQSGFIYVLDQNGTVMYHPYVPQGTLLQDDASISILEGDKGELTIVNNDTGDMGQGYYYTNEITGWKVIAVIPFQEFADAAAPIMKKTMWILSISVLTALILLVIFTRSITRPISQLVQLSQRISEGYLNERAQIKQDDEIGRLGDNYNHMVNSLHDIIRNVSSSSVILAASSHELSRSSDETTVTVEHVAGLLETSAEGARAQSRLTQETANTMEEMAIGIGKIAESSANIAELSSGTEQEVKNGSKMVETVGSQMELIRASVKESATYIEELKHLNFKITDMSKAISDVSEQTNLLALNASIEAARAGEQGKGFAVVAQEVKALAEQSRASSAQIQETITLVNRLVDNVHEAMTERVMIETVRGVELSAEALHALQKIEISTQHVVQQMYDVSAVTEELSASTEEIAASVTDISHVSSNSSAAYEEISGAGQEQLASMEEITASAQNIAKIAAELEGKVKKFIL</sequence>
<evidence type="ECO:0000256" key="3">
    <source>
        <dbReference type="ARBA" id="ARBA00022500"/>
    </source>
</evidence>
<evidence type="ECO:0000313" key="14">
    <source>
        <dbReference type="Proteomes" id="UP001233836"/>
    </source>
</evidence>
<dbReference type="CDD" id="cd12912">
    <property type="entry name" value="PDC2_MCP_like"/>
    <property type="match status" value="1"/>
</dbReference>
<keyword evidence="14" id="KW-1185">Reference proteome</keyword>
<dbReference type="Gene3D" id="1.10.287.950">
    <property type="entry name" value="Methyl-accepting chemotaxis protein"/>
    <property type="match status" value="1"/>
</dbReference>
<organism evidence="13 14">
    <name type="scientific">Paenibacillus tundrae</name>
    <dbReference type="NCBI Taxonomy" id="528187"/>
    <lineage>
        <taxon>Bacteria</taxon>
        <taxon>Bacillati</taxon>
        <taxon>Bacillota</taxon>
        <taxon>Bacilli</taxon>
        <taxon>Bacillales</taxon>
        <taxon>Paenibacillaceae</taxon>
        <taxon>Paenibacillus</taxon>
    </lineage>
</organism>
<protein>
    <submittedName>
        <fullName evidence="13">Methyl-accepting chemotaxis protein</fullName>
    </submittedName>
</protein>
<dbReference type="SUPFAM" id="SSF58104">
    <property type="entry name" value="Methyl-accepting chemotaxis protein (MCP) signaling domain"/>
    <property type="match status" value="1"/>
</dbReference>
<dbReference type="PANTHER" id="PTHR32089:SF114">
    <property type="entry name" value="METHYL-ACCEPTING CHEMOTAXIS PROTEIN MCPB"/>
    <property type="match status" value="1"/>
</dbReference>
<evidence type="ECO:0000256" key="8">
    <source>
        <dbReference type="ARBA" id="ARBA00029447"/>
    </source>
</evidence>
<dbReference type="Pfam" id="PF00015">
    <property type="entry name" value="MCPsignal"/>
    <property type="match status" value="1"/>
</dbReference>
<gene>
    <name evidence="13" type="ORF">J2T19_003550</name>
</gene>
<feature type="domain" description="HAMP" evidence="12">
    <location>
        <begin position="307"/>
        <end position="359"/>
    </location>
</feature>
<accession>A0ABT9WFP0</accession>
<feature type="domain" description="Methyl-accepting transducer" evidence="11">
    <location>
        <begin position="378"/>
        <end position="615"/>
    </location>
</feature>
<dbReference type="InterPro" id="IPR004089">
    <property type="entry name" value="MCPsignal_dom"/>
</dbReference>
<keyword evidence="6 10" id="KW-0472">Membrane</keyword>
<evidence type="ECO:0000256" key="6">
    <source>
        <dbReference type="ARBA" id="ARBA00023136"/>
    </source>
</evidence>
<evidence type="ECO:0000256" key="4">
    <source>
        <dbReference type="ARBA" id="ARBA00022692"/>
    </source>
</evidence>
<keyword evidence="4 10" id="KW-0812">Transmembrane</keyword>
<comment type="caution">
    <text evidence="13">The sequence shown here is derived from an EMBL/GenBank/DDBJ whole genome shotgun (WGS) entry which is preliminary data.</text>
</comment>
<dbReference type="SMART" id="SM00283">
    <property type="entry name" value="MA"/>
    <property type="match status" value="1"/>
</dbReference>
<evidence type="ECO:0000256" key="10">
    <source>
        <dbReference type="SAM" id="Phobius"/>
    </source>
</evidence>
<keyword evidence="3" id="KW-0145">Chemotaxis</keyword>
<dbReference type="CDD" id="cd11386">
    <property type="entry name" value="MCP_signal"/>
    <property type="match status" value="1"/>
</dbReference>
<keyword evidence="2" id="KW-1003">Cell membrane</keyword>
<evidence type="ECO:0000313" key="13">
    <source>
        <dbReference type="EMBL" id="MDQ0172088.1"/>
    </source>
</evidence>
<evidence type="ECO:0000259" key="11">
    <source>
        <dbReference type="PROSITE" id="PS50111"/>
    </source>
</evidence>
<evidence type="ECO:0000256" key="7">
    <source>
        <dbReference type="ARBA" id="ARBA00023224"/>
    </source>
</evidence>
<dbReference type="PROSITE" id="PS50885">
    <property type="entry name" value="HAMP"/>
    <property type="match status" value="1"/>
</dbReference>
<evidence type="ECO:0000256" key="2">
    <source>
        <dbReference type="ARBA" id="ARBA00022475"/>
    </source>
</evidence>
<comment type="similarity">
    <text evidence="8">Belongs to the methyl-accepting chemotaxis (MCP) protein family.</text>
</comment>
<reference evidence="13 14" key="1">
    <citation type="submission" date="2023-07" db="EMBL/GenBank/DDBJ databases">
        <title>Sorghum-associated microbial communities from plants grown in Nebraska, USA.</title>
        <authorList>
            <person name="Schachtman D."/>
        </authorList>
    </citation>
    <scope>NUCLEOTIDE SEQUENCE [LARGE SCALE GENOMIC DNA]</scope>
    <source>
        <strain evidence="13 14">DS1314</strain>
    </source>
</reference>
<evidence type="ECO:0000256" key="5">
    <source>
        <dbReference type="ARBA" id="ARBA00022989"/>
    </source>
</evidence>
<dbReference type="Pfam" id="PF00672">
    <property type="entry name" value="HAMP"/>
    <property type="match status" value="1"/>
</dbReference>
<dbReference type="InterPro" id="IPR003660">
    <property type="entry name" value="HAMP_dom"/>
</dbReference>
<dbReference type="CDD" id="cd06225">
    <property type="entry name" value="HAMP"/>
    <property type="match status" value="1"/>
</dbReference>
<dbReference type="PROSITE" id="PS50111">
    <property type="entry name" value="CHEMOTAXIS_TRANSDUC_2"/>
    <property type="match status" value="1"/>
</dbReference>
<dbReference type="EMBL" id="JAUSTI010000009">
    <property type="protein sequence ID" value="MDQ0172088.1"/>
    <property type="molecule type" value="Genomic_DNA"/>
</dbReference>
<dbReference type="Gene3D" id="6.10.340.10">
    <property type="match status" value="1"/>
</dbReference>
<evidence type="ECO:0000256" key="1">
    <source>
        <dbReference type="ARBA" id="ARBA00004651"/>
    </source>
</evidence>
<dbReference type="RefSeq" id="WP_307217963.1">
    <property type="nucleotide sequence ID" value="NZ_JAUSTI010000009.1"/>
</dbReference>
<dbReference type="Gene3D" id="3.30.450.20">
    <property type="entry name" value="PAS domain"/>
    <property type="match status" value="1"/>
</dbReference>
<evidence type="ECO:0000256" key="9">
    <source>
        <dbReference type="PROSITE-ProRule" id="PRU00284"/>
    </source>
</evidence>
<proteinExistence type="inferred from homology"/>
<dbReference type="Pfam" id="PF02743">
    <property type="entry name" value="dCache_1"/>
    <property type="match status" value="1"/>
</dbReference>
<feature type="transmembrane region" description="Helical" evidence="10">
    <location>
        <begin position="21"/>
        <end position="41"/>
    </location>
</feature>
<dbReference type="SMART" id="SM00304">
    <property type="entry name" value="HAMP"/>
    <property type="match status" value="1"/>
</dbReference>
<dbReference type="Proteomes" id="UP001233836">
    <property type="component" value="Unassembled WGS sequence"/>
</dbReference>
<keyword evidence="7 9" id="KW-0807">Transducer</keyword>
<dbReference type="PANTHER" id="PTHR32089">
    <property type="entry name" value="METHYL-ACCEPTING CHEMOTAXIS PROTEIN MCPB"/>
    <property type="match status" value="1"/>
</dbReference>
<comment type="subcellular location">
    <subcellularLocation>
        <location evidence="1">Cell membrane</location>
        <topology evidence="1">Multi-pass membrane protein</topology>
    </subcellularLocation>
</comment>
<evidence type="ECO:0000259" key="12">
    <source>
        <dbReference type="PROSITE" id="PS50885"/>
    </source>
</evidence>